<sequence length="146" mass="16213">MRHPAGTIWRARRDPTRAREDYNTLAPSSLLSSPVGLADPGSDSEVETNFADFSIVAEDACHRATYIRRATLPRSFSTSDVFTRRLAENPETPKIVYIARIIKLADVTESSARVSGSENGRSVRASTIIYQSNDSCKPVIRRLRSD</sequence>
<dbReference type="EMBL" id="JADYXP020000012">
    <property type="protein sequence ID" value="KAL0112797.1"/>
    <property type="molecule type" value="Genomic_DNA"/>
</dbReference>
<evidence type="ECO:0000313" key="1">
    <source>
        <dbReference type="EMBL" id="KAL0112797.1"/>
    </source>
</evidence>
<comment type="caution">
    <text evidence="1">The sequence shown here is derived from an EMBL/GenBank/DDBJ whole genome shotgun (WGS) entry which is preliminary data.</text>
</comment>
<accession>A0AAW2FFT4</accession>
<evidence type="ECO:0000313" key="2">
    <source>
        <dbReference type="Proteomes" id="UP001430953"/>
    </source>
</evidence>
<proteinExistence type="predicted"/>
<reference evidence="1 2" key="1">
    <citation type="submission" date="2023-03" db="EMBL/GenBank/DDBJ databases">
        <title>High recombination rates correlate with genetic variation in Cardiocondyla obscurior ants.</title>
        <authorList>
            <person name="Errbii M."/>
        </authorList>
    </citation>
    <scope>NUCLEOTIDE SEQUENCE [LARGE SCALE GENOMIC DNA]</scope>
    <source>
        <strain evidence="1">Alpha-2009</strain>
        <tissue evidence="1">Whole body</tissue>
    </source>
</reference>
<dbReference type="AlphaFoldDB" id="A0AAW2FFT4"/>
<dbReference type="Proteomes" id="UP001430953">
    <property type="component" value="Unassembled WGS sequence"/>
</dbReference>
<keyword evidence="2" id="KW-1185">Reference proteome</keyword>
<protein>
    <submittedName>
        <fullName evidence="1">Uncharacterized protein</fullName>
    </submittedName>
</protein>
<organism evidence="1 2">
    <name type="scientific">Cardiocondyla obscurior</name>
    <dbReference type="NCBI Taxonomy" id="286306"/>
    <lineage>
        <taxon>Eukaryota</taxon>
        <taxon>Metazoa</taxon>
        <taxon>Ecdysozoa</taxon>
        <taxon>Arthropoda</taxon>
        <taxon>Hexapoda</taxon>
        <taxon>Insecta</taxon>
        <taxon>Pterygota</taxon>
        <taxon>Neoptera</taxon>
        <taxon>Endopterygota</taxon>
        <taxon>Hymenoptera</taxon>
        <taxon>Apocrita</taxon>
        <taxon>Aculeata</taxon>
        <taxon>Formicoidea</taxon>
        <taxon>Formicidae</taxon>
        <taxon>Myrmicinae</taxon>
        <taxon>Cardiocondyla</taxon>
    </lineage>
</organism>
<gene>
    <name evidence="1" type="ORF">PUN28_012217</name>
</gene>
<name>A0AAW2FFT4_9HYME</name>